<dbReference type="Gene3D" id="2.60.40.1190">
    <property type="match status" value="1"/>
</dbReference>
<reference evidence="2 3" key="1">
    <citation type="journal article" date="2018" name="Nat. Biotechnol.">
        <title>A standardized bacterial taxonomy based on genome phylogeny substantially revises the tree of life.</title>
        <authorList>
            <person name="Parks D.H."/>
            <person name="Chuvochina M."/>
            <person name="Waite D.W."/>
            <person name="Rinke C."/>
            <person name="Skarshewski A."/>
            <person name="Chaumeil P.A."/>
            <person name="Hugenholtz P."/>
        </authorList>
    </citation>
    <scope>NUCLEOTIDE SEQUENCE [LARGE SCALE GENOMIC DNA]</scope>
    <source>
        <strain evidence="2">UBA8844</strain>
    </source>
</reference>
<dbReference type="Pfam" id="PF19313">
    <property type="entry name" value="DUF5916"/>
    <property type="match status" value="2"/>
</dbReference>
<name>A0A3D4V691_9BACT</name>
<protein>
    <recommendedName>
        <fullName evidence="1">DUF5916 domain-containing protein</fullName>
    </recommendedName>
</protein>
<sequence>MSALFPRATVLGVALMLVALDRTDAQPALGSGTPGSSNSTPFQRLLVGEPGRAEATRTTGSIHLDGRLDEAAWQTARYVSGLIQREPAEGSPESDSTLVTFVYDNQALYIGARMMSSHPESIRPLVARRDKEGSAEQLILSFDTFGDRRTAYTFSVTSGGVRVDYYHGSDFENSRDYTFDPVWEVRTTVDAKGWTAEMRIPFSQLRFSTADEQNWGVNIVRLVPDRNESDYWMLIKRNETGWSSRMGQLTGLRGLRARQRLEVLPYVASDTRAKSTVNPANPYDAKNRSEVRAGGDVKIGLGPNATLEATINPDFGQVEADPAVVNLSAFEVFFDERRPFFTEGTQLLNARGNFYSRRIGAPPPLNPGGTYADVPHNTTILGAAKVSGRLPSKLSFAGLTALSAQENARVFNAAQRTETTAEVAPRTLYGVGVVQQEFGKDGSTAYAMFTAVERDLTNGSQAERVLAQRAYTGLADTRLRWAGGGYDASAFIGFSHIAGDSLAMLAQQRSSRRFFQRPDAGYVRVDPSLTSMNGYFAGINHSKLSGSWLWDLDFSAESPGYEINDVGRLGGTDDISQSSNLRYRQTKRGQYFHNWDVGVSQFAGWNFGGVTTYNGFELYSNQTLKNFLRSWVELGVNLPATSDDLTRGGPLMQVYGSQSLGAGISSRSGARTSWSASAGASTSKDGSYTFDMDGALTLRPGTRVELSLTPSFSQSENARQYVATRANGTAATFGSRYVFAHVDQVQYSLRFRLNFALTPNLTFETYAEPFAASGRYHEYGELGARLDRDLRTYGTNGTTISAPDSTGTRVVTDGATTFTLGNSDFNLRSFRSNAVMRWEWRPGCTLFVVWQQDRSAQRTRGLTVRPGALWDALSADGTQVLALKASYWLPLSFR</sequence>
<comment type="caution">
    <text evidence="2">The sequence shown here is derived from an EMBL/GenBank/DDBJ whole genome shotgun (WGS) entry which is preliminary data.</text>
</comment>
<accession>A0A3D4V691</accession>
<dbReference type="EMBL" id="DPIY01000006">
    <property type="protein sequence ID" value="HCT56621.1"/>
    <property type="molecule type" value="Genomic_DNA"/>
</dbReference>
<evidence type="ECO:0000313" key="3">
    <source>
        <dbReference type="Proteomes" id="UP000264071"/>
    </source>
</evidence>
<gene>
    <name evidence="2" type="ORF">DGD08_05330</name>
</gene>
<feature type="domain" description="DUF5916" evidence="1">
    <location>
        <begin position="260"/>
        <end position="454"/>
    </location>
</feature>
<evidence type="ECO:0000259" key="1">
    <source>
        <dbReference type="Pfam" id="PF19313"/>
    </source>
</evidence>
<organism evidence="2 3">
    <name type="scientific">Gemmatimonas aurantiaca</name>
    <dbReference type="NCBI Taxonomy" id="173480"/>
    <lineage>
        <taxon>Bacteria</taxon>
        <taxon>Pseudomonadati</taxon>
        <taxon>Gemmatimonadota</taxon>
        <taxon>Gemmatimonadia</taxon>
        <taxon>Gemmatimonadales</taxon>
        <taxon>Gemmatimonadaceae</taxon>
        <taxon>Gemmatimonas</taxon>
    </lineage>
</organism>
<evidence type="ECO:0000313" key="2">
    <source>
        <dbReference type="EMBL" id="HCT56621.1"/>
    </source>
</evidence>
<dbReference type="AlphaFoldDB" id="A0A3D4V691"/>
<proteinExistence type="predicted"/>
<dbReference type="Proteomes" id="UP000264071">
    <property type="component" value="Unassembled WGS sequence"/>
</dbReference>
<dbReference type="InterPro" id="IPR045670">
    <property type="entry name" value="DUF5916"/>
</dbReference>
<dbReference type="SUPFAM" id="SSF49344">
    <property type="entry name" value="CBD9-like"/>
    <property type="match status" value="1"/>
</dbReference>
<dbReference type="CDD" id="cd09618">
    <property type="entry name" value="CBM9_like_2"/>
    <property type="match status" value="1"/>
</dbReference>
<feature type="domain" description="DUF5916" evidence="1">
    <location>
        <begin position="529"/>
        <end position="889"/>
    </location>
</feature>